<dbReference type="GO" id="GO:0051301">
    <property type="term" value="P:cell division"/>
    <property type="evidence" value="ECO:0007669"/>
    <property type="project" value="UniProtKB-KW"/>
</dbReference>
<dbReference type="GO" id="GO:0070979">
    <property type="term" value="P:protein K11-linked ubiquitination"/>
    <property type="evidence" value="ECO:0007669"/>
    <property type="project" value="TreeGrafter"/>
</dbReference>
<evidence type="ECO:0000256" key="6">
    <source>
        <dbReference type="PROSITE-ProRule" id="PRU00330"/>
    </source>
</evidence>
<dbReference type="Gene3D" id="3.30.230.130">
    <property type="entry name" value="Cullin, Chain C, Domain 2"/>
    <property type="match status" value="1"/>
</dbReference>
<evidence type="ECO:0000256" key="5">
    <source>
        <dbReference type="ARBA" id="ARBA00023306"/>
    </source>
</evidence>
<protein>
    <recommendedName>
        <fullName evidence="1">Anaphase-promoting complex subunit 2</fullName>
    </recommendedName>
</protein>
<dbReference type="SMART" id="SM01013">
    <property type="entry name" value="APC2"/>
    <property type="match status" value="1"/>
</dbReference>
<proteinExistence type="inferred from homology"/>
<name>A0A8I3AB62_9AGAM</name>
<dbReference type="InterPro" id="IPR059120">
    <property type="entry name" value="Cullin-like_AB"/>
</dbReference>
<dbReference type="InterPro" id="IPR036390">
    <property type="entry name" value="WH_DNA-bd_sf"/>
</dbReference>
<dbReference type="PROSITE" id="PS50069">
    <property type="entry name" value="CULLIN_2"/>
    <property type="match status" value="1"/>
</dbReference>
<dbReference type="InterPro" id="IPR036388">
    <property type="entry name" value="WH-like_DNA-bd_sf"/>
</dbReference>
<dbReference type="Pfam" id="PF08672">
    <property type="entry name" value="ANAPC2"/>
    <property type="match status" value="1"/>
</dbReference>
<evidence type="ECO:0000256" key="4">
    <source>
        <dbReference type="ARBA" id="ARBA00022786"/>
    </source>
</evidence>
<reference evidence="8" key="1">
    <citation type="submission" date="2021-03" db="EMBL/GenBank/DDBJ databases">
        <title>Evolutionary innovations through gain and loss of genes in the ectomycorrhizal Boletales.</title>
        <authorList>
            <person name="Wu G."/>
            <person name="Miyauchi S."/>
            <person name="Morin E."/>
            <person name="Yang Z.-L."/>
            <person name="Xu J."/>
            <person name="Martin F.M."/>
        </authorList>
    </citation>
    <scope>NUCLEOTIDE SEQUENCE</scope>
    <source>
        <strain evidence="8">BR01</strain>
    </source>
</reference>
<keyword evidence="9" id="KW-1185">Reference proteome</keyword>
<dbReference type="InterPro" id="IPR036317">
    <property type="entry name" value="Cullin_homology_sf"/>
</dbReference>
<sequence length="756" mass="85803">MASNAVRAQVAAKWQESFARINRAEPGISGLMSFSHAWSLATAFLKPYDLNDPTPRPRHDMRQVREAFDIINKCRRLPVMLEVFLEDLHKSQHLIAREVEGYMNLYESNSDPETVKALIFRLAEWYSAWKPNAELGQTITSAYTLAFQTHLFSILPASFARGVKALVAATLVRIVSQPSDQQDRPLWQAFDTLSLIERYETLIASVGYEYIEVYVLQTCAGSWEEPMLANLRTWMINKIVPWMVWPFARGATSADEAKTMMQGVGSRFDFHMHKTLCDLRTCEIFDIIVDFPDSSGALQDLKECLQRVDQRAELAQSIRQANKKRLLHPGADTKDILLSYVSTIKCLRIVDPPGVLLFKVADPIRRYLRDRPDAIRCIVASLVGDGESGDSLVDDSEPIQPLQQPEIENYADPEWTPEPIDADLVILCFCLLLLVKLTGTKDFRASKTSDIISTIVSIYDSKDLFIKELQVLLAQRLLAIKDGNFDRERRNIEILKIRFGESALQVCEVMLRDMTDSRRIDQHVQSQQSSVIHPTIISRHFWPALETSSIVMPGQFQDMQEQYAKEFTTFKPDKTLRWLPHLGRVQLELEFDDRTVSADVPPLEAAFIELFSEKDTWTVDELASRVGTVSRSAALKSLATWVDIRVLKEDGEHVFKLLSVAEEATPGAKTAIKPATDELPPVMSVQQQQAEQMKVYWKFIEGMLTNLGSLPLDRIQTMLRLAPGYDRTIEQLGSFMEAAKREGLATVKDGMWRLGK</sequence>
<comment type="similarity">
    <text evidence="6">Belongs to the cullin family.</text>
</comment>
<dbReference type="GO" id="GO:0031625">
    <property type="term" value="F:ubiquitin protein ligase binding"/>
    <property type="evidence" value="ECO:0007669"/>
    <property type="project" value="InterPro"/>
</dbReference>
<keyword evidence="2" id="KW-0132">Cell division</keyword>
<dbReference type="EMBL" id="JAGFBS010000010">
    <property type="protein sequence ID" value="KAG6376998.1"/>
    <property type="molecule type" value="Genomic_DNA"/>
</dbReference>
<dbReference type="Gene3D" id="1.20.1310.10">
    <property type="entry name" value="Cullin Repeats"/>
    <property type="match status" value="1"/>
</dbReference>
<keyword evidence="5" id="KW-0131">Cell cycle</keyword>
<dbReference type="PANTHER" id="PTHR45957">
    <property type="entry name" value="ANAPHASE-PROMOTING COMPLEX SUBUNIT 2"/>
    <property type="match status" value="1"/>
</dbReference>
<keyword evidence="4" id="KW-0833">Ubl conjugation pathway</keyword>
<organism evidence="8 9">
    <name type="scientific">Boletus reticuloceps</name>
    <dbReference type="NCBI Taxonomy" id="495285"/>
    <lineage>
        <taxon>Eukaryota</taxon>
        <taxon>Fungi</taxon>
        <taxon>Dikarya</taxon>
        <taxon>Basidiomycota</taxon>
        <taxon>Agaricomycotina</taxon>
        <taxon>Agaricomycetes</taxon>
        <taxon>Agaricomycetidae</taxon>
        <taxon>Boletales</taxon>
        <taxon>Boletineae</taxon>
        <taxon>Boletaceae</taxon>
        <taxon>Boletoideae</taxon>
        <taxon>Boletus</taxon>
    </lineage>
</organism>
<dbReference type="AlphaFoldDB" id="A0A8I3AB62"/>
<gene>
    <name evidence="8" type="ORF">JVT61DRAFT_1041</name>
</gene>
<dbReference type="Gene3D" id="1.10.10.10">
    <property type="entry name" value="Winged helix-like DNA-binding domain superfamily/Winged helix DNA-binding domain"/>
    <property type="match status" value="1"/>
</dbReference>
<dbReference type="InterPro" id="IPR016158">
    <property type="entry name" value="Cullin_homology"/>
</dbReference>
<dbReference type="Proteomes" id="UP000683000">
    <property type="component" value="Unassembled WGS sequence"/>
</dbReference>
<dbReference type="PANTHER" id="PTHR45957:SF1">
    <property type="entry name" value="ANAPHASE-PROMOTING COMPLEX SUBUNIT 2"/>
    <property type="match status" value="1"/>
</dbReference>
<evidence type="ECO:0000256" key="2">
    <source>
        <dbReference type="ARBA" id="ARBA00022618"/>
    </source>
</evidence>
<evidence type="ECO:0000259" key="7">
    <source>
        <dbReference type="PROSITE" id="PS50069"/>
    </source>
</evidence>
<dbReference type="OrthoDB" id="5581181at2759"/>
<dbReference type="GO" id="GO:0006511">
    <property type="term" value="P:ubiquitin-dependent protein catabolic process"/>
    <property type="evidence" value="ECO:0007669"/>
    <property type="project" value="InterPro"/>
</dbReference>
<evidence type="ECO:0000256" key="1">
    <source>
        <dbReference type="ARBA" id="ARBA00016068"/>
    </source>
</evidence>
<dbReference type="SMART" id="SM00182">
    <property type="entry name" value="CULLIN"/>
    <property type="match status" value="1"/>
</dbReference>
<dbReference type="GO" id="GO:0007091">
    <property type="term" value="P:metaphase/anaphase transition of mitotic cell cycle"/>
    <property type="evidence" value="ECO:0007669"/>
    <property type="project" value="TreeGrafter"/>
</dbReference>
<accession>A0A8I3AB62</accession>
<dbReference type="Pfam" id="PF26557">
    <property type="entry name" value="Cullin_AB"/>
    <property type="match status" value="1"/>
</dbReference>
<evidence type="ECO:0000256" key="3">
    <source>
        <dbReference type="ARBA" id="ARBA00022776"/>
    </source>
</evidence>
<dbReference type="InterPro" id="IPR014786">
    <property type="entry name" value="ANAPC2_C"/>
</dbReference>
<evidence type="ECO:0000313" key="8">
    <source>
        <dbReference type="EMBL" id="KAG6376998.1"/>
    </source>
</evidence>
<dbReference type="Pfam" id="PF25773">
    <property type="entry name" value="TPR_ANAPC2"/>
    <property type="match status" value="1"/>
</dbReference>
<comment type="caution">
    <text evidence="8">The sequence shown here is derived from an EMBL/GenBank/DDBJ whole genome shotgun (WGS) entry which is preliminary data.</text>
</comment>
<keyword evidence="3" id="KW-0498">Mitosis</keyword>
<evidence type="ECO:0000313" key="9">
    <source>
        <dbReference type="Proteomes" id="UP000683000"/>
    </source>
</evidence>
<feature type="domain" description="Cullin family profile" evidence="7">
    <location>
        <begin position="411"/>
        <end position="627"/>
    </location>
</feature>
<dbReference type="InterPro" id="IPR057975">
    <property type="entry name" value="TPR_ANAPC2"/>
</dbReference>
<dbReference type="SUPFAM" id="SSF46785">
    <property type="entry name" value="Winged helix' DNA-binding domain"/>
    <property type="match status" value="1"/>
</dbReference>
<dbReference type="GO" id="GO:0005680">
    <property type="term" value="C:anaphase-promoting complex"/>
    <property type="evidence" value="ECO:0007669"/>
    <property type="project" value="TreeGrafter"/>
</dbReference>
<dbReference type="SUPFAM" id="SSF75632">
    <property type="entry name" value="Cullin homology domain"/>
    <property type="match status" value="1"/>
</dbReference>
<dbReference type="InterPro" id="IPR044554">
    <property type="entry name" value="ANAPC2"/>
</dbReference>